<feature type="coiled-coil region" evidence="1">
    <location>
        <begin position="179"/>
        <end position="206"/>
    </location>
</feature>
<evidence type="ECO:0000313" key="4">
    <source>
        <dbReference type="Proteomes" id="UP001209570"/>
    </source>
</evidence>
<reference evidence="3" key="1">
    <citation type="submission" date="2021-12" db="EMBL/GenBank/DDBJ databases">
        <title>Prjna785345.</title>
        <authorList>
            <person name="Rujirawat T."/>
            <person name="Krajaejun T."/>
        </authorList>
    </citation>
    <scope>NUCLEOTIDE SEQUENCE</scope>
    <source>
        <strain evidence="3">Pi057C3</strain>
    </source>
</reference>
<gene>
    <name evidence="3" type="ORF">P43SY_006802</name>
</gene>
<feature type="compositionally biased region" description="Low complexity" evidence="2">
    <location>
        <begin position="143"/>
        <end position="157"/>
    </location>
</feature>
<evidence type="ECO:0000256" key="2">
    <source>
        <dbReference type="SAM" id="MobiDB-lite"/>
    </source>
</evidence>
<name>A0AAD5MBY1_PYTIN</name>
<dbReference type="AlphaFoldDB" id="A0AAD5MBY1"/>
<feature type="compositionally biased region" description="Pro residues" evidence="2">
    <location>
        <begin position="55"/>
        <end position="68"/>
    </location>
</feature>
<evidence type="ECO:0000256" key="1">
    <source>
        <dbReference type="SAM" id="Coils"/>
    </source>
</evidence>
<organism evidence="3 4">
    <name type="scientific">Pythium insidiosum</name>
    <name type="common">Pythiosis disease agent</name>
    <dbReference type="NCBI Taxonomy" id="114742"/>
    <lineage>
        <taxon>Eukaryota</taxon>
        <taxon>Sar</taxon>
        <taxon>Stramenopiles</taxon>
        <taxon>Oomycota</taxon>
        <taxon>Peronosporomycetes</taxon>
        <taxon>Pythiales</taxon>
        <taxon>Pythiaceae</taxon>
        <taxon>Pythium</taxon>
    </lineage>
</organism>
<feature type="region of interest" description="Disordered" evidence="2">
    <location>
        <begin position="41"/>
        <end position="98"/>
    </location>
</feature>
<keyword evidence="1" id="KW-0175">Coiled coil</keyword>
<accession>A0AAD5MBY1</accession>
<evidence type="ECO:0000313" key="3">
    <source>
        <dbReference type="EMBL" id="KAJ0402105.1"/>
    </source>
</evidence>
<dbReference type="EMBL" id="JAKCXM010000111">
    <property type="protein sequence ID" value="KAJ0402105.1"/>
    <property type="molecule type" value="Genomic_DNA"/>
</dbReference>
<proteinExistence type="predicted"/>
<feature type="compositionally biased region" description="Low complexity" evidence="2">
    <location>
        <begin position="41"/>
        <end position="54"/>
    </location>
</feature>
<evidence type="ECO:0008006" key="5">
    <source>
        <dbReference type="Google" id="ProtNLM"/>
    </source>
</evidence>
<feature type="region of interest" description="Disordered" evidence="2">
    <location>
        <begin position="143"/>
        <end position="169"/>
    </location>
</feature>
<dbReference type="Proteomes" id="UP001209570">
    <property type="component" value="Unassembled WGS sequence"/>
</dbReference>
<dbReference type="PANTHER" id="PTHR35796">
    <property type="entry name" value="HYPOTHETICAL CYTOSOLIC PROTEIN"/>
    <property type="match status" value="1"/>
</dbReference>
<sequence>MHVLVPADDDQRTLQAALEFLDGYADDDNLFSASELDAFGAVPADGADGADAAAPPAPVSPSLGPSPSPIEDELQPATPTAASGASGGGPSNRRVRKRQKDELIYLRCRVRELEDRLARLQQSAASRGASAAPLSRPLLLPASPARSVASTASTAATSEDESRDERPSSQLISVWESVAARQYEQRQQAEVENVKLKEMLEEQIRVARSLERILKKRSHVELLQSSRASTKRLKWLRTAHPSEDAAMLDDMMRRLQAQYAQSAAIFADPTVRARGPIFRDVQVKMAEEDGVQEMYVNVLDCKILPFELREVADAFWQHLVGISERGVGSMNTLERQTHELTDDSIVRSFLVEMRAGPMKGQFRGKKCVRRFREDGRVVIVWSMLSEPLELSGELMGGLLLRQRAWIEFTPSAADPTQATQMRARYVMTPDVYDDEAPDHERKVGAVTDFVIHSVHGTLNATHQMIENVLLQSRLEKRP</sequence>
<keyword evidence="4" id="KW-1185">Reference proteome</keyword>
<dbReference type="PANTHER" id="PTHR35796:SF3">
    <property type="entry name" value="BHLH DOMAIN-CONTAINING PROTEIN"/>
    <property type="match status" value="1"/>
</dbReference>
<protein>
    <recommendedName>
        <fullName evidence="5">M96 mating-specific protein family</fullName>
    </recommendedName>
</protein>
<comment type="caution">
    <text evidence="3">The sequence shown here is derived from an EMBL/GenBank/DDBJ whole genome shotgun (WGS) entry which is preliminary data.</text>
</comment>